<dbReference type="InterPro" id="IPR049163">
    <property type="entry name" value="Pif1-like_2B_dom"/>
</dbReference>
<evidence type="ECO:0000313" key="12">
    <source>
        <dbReference type="EMBL" id="KAK2597951.1"/>
    </source>
</evidence>
<dbReference type="Gene3D" id="3.40.50.300">
    <property type="entry name" value="P-loop containing nucleotide triphosphate hydrolases"/>
    <property type="match status" value="2"/>
</dbReference>
<keyword evidence="8" id="KW-0413">Isomerase</keyword>
<comment type="caution">
    <text evidence="12">The sequence shown here is derived from an EMBL/GenBank/DDBJ whole genome shotgun (WGS) entry which is preliminary data.</text>
</comment>
<keyword evidence="1 9" id="KW-0547">Nucleotide-binding</keyword>
<gene>
    <name evidence="12" type="ORF">N8I77_012703</name>
</gene>
<dbReference type="GO" id="GO:0000723">
    <property type="term" value="P:telomere maintenance"/>
    <property type="evidence" value="ECO:0007669"/>
    <property type="project" value="InterPro"/>
</dbReference>
<comment type="cofactor">
    <cofactor evidence="9">
        <name>Mg(2+)</name>
        <dbReference type="ChEBI" id="CHEBI:18420"/>
    </cofactor>
</comment>
<dbReference type="InterPro" id="IPR010285">
    <property type="entry name" value="DNA_helicase_pif1-like_DEAD"/>
</dbReference>
<feature type="compositionally biased region" description="Polar residues" evidence="10">
    <location>
        <begin position="341"/>
        <end position="355"/>
    </location>
</feature>
<feature type="compositionally biased region" description="Basic residues" evidence="10">
    <location>
        <begin position="356"/>
        <end position="365"/>
    </location>
</feature>
<dbReference type="InterPro" id="IPR051055">
    <property type="entry name" value="PIF1_helicase"/>
</dbReference>
<dbReference type="PANTHER" id="PTHR47642">
    <property type="entry name" value="ATP-DEPENDENT DNA HELICASE"/>
    <property type="match status" value="1"/>
</dbReference>
<evidence type="ECO:0000256" key="8">
    <source>
        <dbReference type="ARBA" id="ARBA00023235"/>
    </source>
</evidence>
<evidence type="ECO:0000313" key="13">
    <source>
        <dbReference type="Proteomes" id="UP001265746"/>
    </source>
</evidence>
<dbReference type="GO" id="GO:0043139">
    <property type="term" value="F:5'-3' DNA helicase activity"/>
    <property type="evidence" value="ECO:0007669"/>
    <property type="project" value="UniProtKB-EC"/>
</dbReference>
<evidence type="ECO:0000256" key="4">
    <source>
        <dbReference type="ARBA" id="ARBA00022806"/>
    </source>
</evidence>
<dbReference type="GO" id="GO:0005524">
    <property type="term" value="F:ATP binding"/>
    <property type="evidence" value="ECO:0007669"/>
    <property type="project" value="UniProtKB-KW"/>
</dbReference>
<dbReference type="CDD" id="cd18809">
    <property type="entry name" value="SF1_C_RecD"/>
    <property type="match status" value="1"/>
</dbReference>
<proteinExistence type="inferred from homology"/>
<keyword evidence="7 9" id="KW-0234">DNA repair</keyword>
<evidence type="ECO:0000256" key="2">
    <source>
        <dbReference type="ARBA" id="ARBA00022763"/>
    </source>
</evidence>
<reference evidence="12" key="1">
    <citation type="submission" date="2023-06" db="EMBL/GenBank/DDBJ databases">
        <authorList>
            <person name="Noh H."/>
        </authorList>
    </citation>
    <scope>NUCLEOTIDE SEQUENCE</scope>
    <source>
        <strain evidence="12">DUCC20226</strain>
    </source>
</reference>
<dbReference type="InterPro" id="IPR003593">
    <property type="entry name" value="AAA+_ATPase"/>
</dbReference>
<keyword evidence="9" id="KW-0233">DNA recombination</keyword>
<dbReference type="PANTHER" id="PTHR47642:SF5">
    <property type="entry name" value="ATP-DEPENDENT DNA HELICASE"/>
    <property type="match status" value="1"/>
</dbReference>
<dbReference type="Proteomes" id="UP001265746">
    <property type="component" value="Unassembled WGS sequence"/>
</dbReference>
<dbReference type="InterPro" id="IPR027417">
    <property type="entry name" value="P-loop_NTPase"/>
</dbReference>
<evidence type="ECO:0000256" key="3">
    <source>
        <dbReference type="ARBA" id="ARBA00022801"/>
    </source>
</evidence>
<feature type="compositionally biased region" description="Polar residues" evidence="10">
    <location>
        <begin position="1"/>
        <end position="12"/>
    </location>
</feature>
<dbReference type="Pfam" id="PF21530">
    <property type="entry name" value="Pif1_2B_dom"/>
    <property type="match status" value="1"/>
</dbReference>
<feature type="region of interest" description="Disordered" evidence="10">
    <location>
        <begin position="148"/>
        <end position="168"/>
    </location>
</feature>
<keyword evidence="4 9" id="KW-0347">Helicase</keyword>
<keyword evidence="13" id="KW-1185">Reference proteome</keyword>
<keyword evidence="5 9" id="KW-0067">ATP-binding</keyword>
<dbReference type="EC" id="5.6.2.3" evidence="9"/>
<feature type="region of interest" description="Disordered" evidence="10">
    <location>
        <begin position="1"/>
        <end position="50"/>
    </location>
</feature>
<dbReference type="EMBL" id="JAUJFL010000009">
    <property type="protein sequence ID" value="KAK2597951.1"/>
    <property type="molecule type" value="Genomic_DNA"/>
</dbReference>
<evidence type="ECO:0000256" key="5">
    <source>
        <dbReference type="ARBA" id="ARBA00022840"/>
    </source>
</evidence>
<feature type="compositionally biased region" description="Polar residues" evidence="10">
    <location>
        <begin position="82"/>
        <end position="93"/>
    </location>
</feature>
<feature type="domain" description="AAA+ ATPase" evidence="11">
    <location>
        <begin position="393"/>
        <end position="526"/>
    </location>
</feature>
<evidence type="ECO:0000256" key="1">
    <source>
        <dbReference type="ARBA" id="ARBA00022741"/>
    </source>
</evidence>
<feature type="region of interest" description="Disordered" evidence="10">
    <location>
        <begin position="64"/>
        <end position="133"/>
    </location>
</feature>
<protein>
    <recommendedName>
        <fullName evidence="9">ATP-dependent DNA helicase</fullName>
        <ecNumber evidence="9">5.6.2.3</ecNumber>
    </recommendedName>
</protein>
<sequence>MVSQITPPSSSPTHRDHVQPNAAAPHEPQHNDWPGSSAPPPKRRRKAPPVIGELDVVSLLDDDLKCPIGKGLPGPPHHSELAQHNTGLHNSLSPAKHLPSGSSRSGPRALNPAKALAKAAANGPVKAPSTAEPQAREATCVSSMAAGHDRQGGWAAPPLTNQTPEGGQPWGPPLLNVMAPPPYQPTWNATAIPPVYEPQKDFWMNHSNVDLSPVNPFFQQWYPGGHSHFQPQEQSWSWPPRYTYEIPPETNIFAGYTSPTYQMPATGTAARPIVLDDEPVRAAQAAQAAQAVQVPVPTAYAPQPSQFLDHGTISSLNFMGANKENTTPGHFVAHVPTEYQQATTCPPNTGAQPPQTKRKKPKHGPIIKSELESPPDEPQLCPEQAELVSLIEQGHNVFYTGSAGCGKSTVLKAFVKRLRQSGKQVRIIAPTGRAALNVGGSTTWTFAGWTPSSHKLPIDKIKQGAHGKSVYKRLTDTDVLVIDEISMVENLHLERLNILMQTARYDPKVPVQPAFGGCQIVVTGDFCQLPPVKPFQHCLTCGRELASKVNDQGRLVHVCKLHGEYADEDKWAFRSKAWDECSFVHFHLKTIHRQNDQKFIRMLQKCRLGHRMKESEISLLMDHKCRVSQATKLYSTRREANDVNRTAFNQLKGVKLVYWCHDSFFWRESHPHLQKKGMPGDWGNESEIAAPPDTKRPLYALEDHRWAKCVQLKRGMLVVLLTNLDLEAGLCNGSQGVICSFENYDPKMLPMKETINSRGQRKVEPQPGQRIVRGEHAAIQEAEIKQFITSESAPVKKWPVVQFHNGVRRTVYAECSINQLGDEEPYSLLARTQIPLAPAWAMTIHKSQSLTLDRVIVNLSRAFEDGQVYVALSRATGLGGLKIEGDGQFLRSKLMVNAEVTSFLKEKFGDIYDNTESEQEEVAPE</sequence>
<dbReference type="AlphaFoldDB" id="A0AAD9S4J3"/>
<accession>A0AAD9S4J3</accession>
<keyword evidence="3 9" id="KW-0378">Hydrolase</keyword>
<feature type="region of interest" description="Disordered" evidence="10">
    <location>
        <begin position="341"/>
        <end position="379"/>
    </location>
</feature>
<evidence type="ECO:0000256" key="10">
    <source>
        <dbReference type="SAM" id="MobiDB-lite"/>
    </source>
</evidence>
<keyword evidence="6" id="KW-0238">DNA-binding</keyword>
<comment type="catalytic activity">
    <reaction evidence="9">
        <text>ATP + H2O = ADP + phosphate + H(+)</text>
        <dbReference type="Rhea" id="RHEA:13065"/>
        <dbReference type="ChEBI" id="CHEBI:15377"/>
        <dbReference type="ChEBI" id="CHEBI:15378"/>
        <dbReference type="ChEBI" id="CHEBI:30616"/>
        <dbReference type="ChEBI" id="CHEBI:43474"/>
        <dbReference type="ChEBI" id="CHEBI:456216"/>
        <dbReference type="EC" id="5.6.2.3"/>
    </reaction>
</comment>
<feature type="compositionally biased region" description="Low complexity" evidence="10">
    <location>
        <begin position="109"/>
        <end position="128"/>
    </location>
</feature>
<dbReference type="Pfam" id="PF05970">
    <property type="entry name" value="PIF1"/>
    <property type="match status" value="1"/>
</dbReference>
<dbReference type="SMART" id="SM00382">
    <property type="entry name" value="AAA"/>
    <property type="match status" value="1"/>
</dbReference>
<dbReference type="GO" id="GO:0006281">
    <property type="term" value="P:DNA repair"/>
    <property type="evidence" value="ECO:0007669"/>
    <property type="project" value="UniProtKB-KW"/>
</dbReference>
<evidence type="ECO:0000256" key="6">
    <source>
        <dbReference type="ARBA" id="ARBA00023125"/>
    </source>
</evidence>
<name>A0AAD9S4J3_PHOAM</name>
<evidence type="ECO:0000259" key="11">
    <source>
        <dbReference type="SMART" id="SM00382"/>
    </source>
</evidence>
<dbReference type="GO" id="GO:0016787">
    <property type="term" value="F:hydrolase activity"/>
    <property type="evidence" value="ECO:0007669"/>
    <property type="project" value="UniProtKB-KW"/>
</dbReference>
<organism evidence="12 13">
    <name type="scientific">Phomopsis amygdali</name>
    <name type="common">Fusicoccum amygdali</name>
    <dbReference type="NCBI Taxonomy" id="1214568"/>
    <lineage>
        <taxon>Eukaryota</taxon>
        <taxon>Fungi</taxon>
        <taxon>Dikarya</taxon>
        <taxon>Ascomycota</taxon>
        <taxon>Pezizomycotina</taxon>
        <taxon>Sordariomycetes</taxon>
        <taxon>Sordariomycetidae</taxon>
        <taxon>Diaporthales</taxon>
        <taxon>Diaporthaceae</taxon>
        <taxon>Diaporthe</taxon>
    </lineage>
</organism>
<dbReference type="GO" id="GO:0006310">
    <property type="term" value="P:DNA recombination"/>
    <property type="evidence" value="ECO:0007669"/>
    <property type="project" value="UniProtKB-KW"/>
</dbReference>
<keyword evidence="2 9" id="KW-0227">DNA damage</keyword>
<comment type="similarity">
    <text evidence="9">Belongs to the helicase family.</text>
</comment>
<dbReference type="SUPFAM" id="SSF52540">
    <property type="entry name" value="P-loop containing nucleoside triphosphate hydrolases"/>
    <property type="match status" value="2"/>
</dbReference>
<evidence type="ECO:0000256" key="9">
    <source>
        <dbReference type="RuleBase" id="RU363044"/>
    </source>
</evidence>
<evidence type="ECO:0000256" key="7">
    <source>
        <dbReference type="ARBA" id="ARBA00023204"/>
    </source>
</evidence>